<reference evidence="10 11" key="1">
    <citation type="journal article" date="2021" name="Elife">
        <title>Chloroplast acquisition without the gene transfer in kleptoplastic sea slugs, Plakobranchus ocellatus.</title>
        <authorList>
            <person name="Maeda T."/>
            <person name="Takahashi S."/>
            <person name="Yoshida T."/>
            <person name="Shimamura S."/>
            <person name="Takaki Y."/>
            <person name="Nagai Y."/>
            <person name="Toyoda A."/>
            <person name="Suzuki Y."/>
            <person name="Arimoto A."/>
            <person name="Ishii H."/>
            <person name="Satoh N."/>
            <person name="Nishiyama T."/>
            <person name="Hasebe M."/>
            <person name="Maruyama T."/>
            <person name="Minagawa J."/>
            <person name="Obokata J."/>
            <person name="Shigenobu S."/>
        </authorList>
    </citation>
    <scope>NUCLEOTIDE SEQUENCE [LARGE SCALE GENOMIC DNA]</scope>
</reference>
<feature type="compositionally biased region" description="Basic and acidic residues" evidence="7">
    <location>
        <begin position="1"/>
        <end position="10"/>
    </location>
</feature>
<evidence type="ECO:0000259" key="9">
    <source>
        <dbReference type="PROSITE" id="PS50837"/>
    </source>
</evidence>
<evidence type="ECO:0000256" key="5">
    <source>
        <dbReference type="ARBA" id="ARBA00022840"/>
    </source>
</evidence>
<evidence type="ECO:0000259" key="8">
    <source>
        <dbReference type="PROSITE" id="PS50209"/>
    </source>
</evidence>
<dbReference type="GO" id="GO:0005524">
    <property type="term" value="F:ATP binding"/>
    <property type="evidence" value="ECO:0007669"/>
    <property type="project" value="UniProtKB-KW"/>
</dbReference>
<dbReference type="GO" id="GO:0045087">
    <property type="term" value="P:innate immune response"/>
    <property type="evidence" value="ECO:0007669"/>
    <property type="project" value="UniProtKB-KW"/>
</dbReference>
<dbReference type="CDD" id="cd01671">
    <property type="entry name" value="CARD"/>
    <property type="match status" value="1"/>
</dbReference>
<evidence type="ECO:0000313" key="11">
    <source>
        <dbReference type="Proteomes" id="UP000762676"/>
    </source>
</evidence>
<keyword evidence="3" id="KW-0399">Innate immunity</keyword>
<feature type="domain" description="NACHT" evidence="9">
    <location>
        <begin position="201"/>
        <end position="288"/>
    </location>
</feature>
<dbReference type="PANTHER" id="PTHR46312">
    <property type="entry name" value="NACHT DOMAIN-CONTAINING PROTEIN"/>
    <property type="match status" value="1"/>
</dbReference>
<feature type="region of interest" description="Disordered" evidence="7">
    <location>
        <begin position="1"/>
        <end position="31"/>
    </location>
</feature>
<dbReference type="AlphaFoldDB" id="A0AAV4H0B7"/>
<dbReference type="GO" id="GO:0042981">
    <property type="term" value="P:regulation of apoptotic process"/>
    <property type="evidence" value="ECO:0007669"/>
    <property type="project" value="InterPro"/>
</dbReference>
<dbReference type="SUPFAM" id="SSF52540">
    <property type="entry name" value="P-loop containing nucleoside triphosphate hydrolases"/>
    <property type="match status" value="1"/>
</dbReference>
<evidence type="ECO:0000256" key="2">
    <source>
        <dbReference type="ARBA" id="ARBA00022490"/>
    </source>
</evidence>
<dbReference type="PANTHER" id="PTHR46312:SF2">
    <property type="entry name" value="NUCLEOTIDE-BINDING OLIGOMERIZATION DOMAIN-CONTAINING PROTEIN 2-LIKE"/>
    <property type="match status" value="1"/>
</dbReference>
<sequence>MVAKLREIEKMRRRASGSKSGYKRKDGVQEEGIPPEDKVVITQTYKLLTENVQAEDVLDRLQQGQVVKVNDRQEIMAHSRNSDRMQVLLPKIIKSSVPYAFKLLCDALKFKNPRVYEQLMRTRKAVYKQGVSVTMDVGGITKEGLETTYKEVFSEFCPLAWSEESRTIKDVFSQVELVYSDGKTAPLAASFPAQTDRSRGPRVLIEGSAGSGKTTLASMLSYMWATAPHTFENRYKYLLYLDAHAVSGTLADEIYSQLLPSSKVSKAEVWTLFEENPRDVLLLVDGFEGSQGGTQLTKVIQGSSLRACAVVALVRPEARVDGFVRPDLKLHLLGIKSTSIASCLRGYARLLAAPSMDEDSMHLVPMGRGESGDGSSSADHQRQSPASPRLHPGIDLPDDYSMRERMTSPYVLTSTVTVSHILGASALMSVSTLTSLCEQLLLALATAYVRRQPELQATPTGEEEAESKQEGFPEEVTLAVGRLETLAFHTLTSRQLAFTEAELDELTDGDQTLIQLGALHKSGPGRRYKFSCSLLRDFLAARFLADLDPVTLNDNIETFALLRSPRTAYVVAFACGLYQRDRCSPTLTALFQQMGLQNERRMKRAVGFRHGSAGAANKRDRNKQATVGKTNSTGGKAISSRIIENGGPKTNGNYALMNGHKEHEPSSARIHGLRTTDTNKSMSQCATGPEGCDLASNINCLYVYSHSLLALAECQGRADLVTCLSPSFPRRLQIGRDNGLLAGGLVNGLSHLLETGPVGEQSASASSVGVVSAEITLISLHERQRETWLELARALGRTETLRSLTVNWSSADMMADFLFTCLNEGPKNLSTIQVVDRTSGGSKVDHESSTWANIRGFCSKLEPHVREFSFLGSRAASVTCHVVQSVPPTLKVLDLSGSAFNMMCAAQLGEALETARETATLKLSGVRLPGPAMAALVQGLKRCPCLQFLGLAGVTLDRSAVDSLVEFIKLTSSLKVLDLSRGRLTSEMCQWLASGLSQARCLKRVLLHETILSDDGRLVLESSAGEGITLDGLDIWSDMVSVRTI</sequence>
<evidence type="ECO:0000313" key="10">
    <source>
        <dbReference type="EMBL" id="GFR91288.1"/>
    </source>
</evidence>
<evidence type="ECO:0000256" key="7">
    <source>
        <dbReference type="SAM" id="MobiDB-lite"/>
    </source>
</evidence>
<dbReference type="Gene3D" id="3.80.10.10">
    <property type="entry name" value="Ribonuclease Inhibitor"/>
    <property type="match status" value="1"/>
</dbReference>
<proteinExistence type="predicted"/>
<dbReference type="EMBL" id="BMAT01008726">
    <property type="protein sequence ID" value="GFR91288.1"/>
    <property type="molecule type" value="Genomic_DNA"/>
</dbReference>
<keyword evidence="2" id="KW-0963">Cytoplasm</keyword>
<gene>
    <name evidence="10" type="ORF">ElyMa_004324000</name>
</gene>
<dbReference type="SUPFAM" id="SSF52047">
    <property type="entry name" value="RNI-like"/>
    <property type="match status" value="1"/>
</dbReference>
<dbReference type="InterPro" id="IPR027417">
    <property type="entry name" value="P-loop_NTPase"/>
</dbReference>
<comment type="caution">
    <text evidence="10">The sequence shown here is derived from an EMBL/GenBank/DDBJ whole genome shotgun (WGS) entry which is preliminary data.</text>
</comment>
<dbReference type="Gene3D" id="3.40.50.300">
    <property type="entry name" value="P-loop containing nucleotide triphosphate hydrolases"/>
    <property type="match status" value="1"/>
</dbReference>
<dbReference type="Gene3D" id="1.10.533.10">
    <property type="entry name" value="Death Domain, Fas"/>
    <property type="match status" value="1"/>
</dbReference>
<comment type="subcellular location">
    <subcellularLocation>
        <location evidence="1">Cytoplasm</location>
    </subcellularLocation>
</comment>
<keyword evidence="5" id="KW-0067">ATP-binding</keyword>
<dbReference type="GO" id="GO:0005737">
    <property type="term" value="C:cytoplasm"/>
    <property type="evidence" value="ECO:0007669"/>
    <property type="project" value="UniProtKB-SubCell"/>
</dbReference>
<evidence type="ECO:0000256" key="1">
    <source>
        <dbReference type="ARBA" id="ARBA00004496"/>
    </source>
</evidence>
<dbReference type="PROSITE" id="PS50837">
    <property type="entry name" value="NACHT"/>
    <property type="match status" value="1"/>
</dbReference>
<feature type="domain" description="CARD" evidence="8">
    <location>
        <begin position="33"/>
        <end position="123"/>
    </location>
</feature>
<dbReference type="PROSITE" id="PS50209">
    <property type="entry name" value="CARD"/>
    <property type="match status" value="1"/>
</dbReference>
<feature type="compositionally biased region" description="Polar residues" evidence="7">
    <location>
        <begin position="624"/>
        <end position="633"/>
    </location>
</feature>
<name>A0AAV4H0B7_9GAST</name>
<evidence type="ECO:0000256" key="4">
    <source>
        <dbReference type="ARBA" id="ARBA00022741"/>
    </source>
</evidence>
<dbReference type="Pfam" id="PF00619">
    <property type="entry name" value="CARD"/>
    <property type="match status" value="1"/>
</dbReference>
<feature type="compositionally biased region" description="Polar residues" evidence="7">
    <location>
        <begin position="373"/>
        <end position="386"/>
    </location>
</feature>
<keyword evidence="11" id="KW-1185">Reference proteome</keyword>
<keyword evidence="6" id="KW-0391">Immunity</keyword>
<dbReference type="Pfam" id="PF05729">
    <property type="entry name" value="NACHT"/>
    <property type="match status" value="1"/>
</dbReference>
<dbReference type="InterPro" id="IPR001315">
    <property type="entry name" value="CARD"/>
</dbReference>
<keyword evidence="4" id="KW-0547">Nucleotide-binding</keyword>
<feature type="region of interest" description="Disordered" evidence="7">
    <location>
        <begin position="612"/>
        <end position="633"/>
    </location>
</feature>
<evidence type="ECO:0000256" key="6">
    <source>
        <dbReference type="ARBA" id="ARBA00022859"/>
    </source>
</evidence>
<dbReference type="SUPFAM" id="SSF47986">
    <property type="entry name" value="DEATH domain"/>
    <property type="match status" value="1"/>
</dbReference>
<accession>A0AAV4H0B7</accession>
<dbReference type="Proteomes" id="UP000762676">
    <property type="component" value="Unassembled WGS sequence"/>
</dbReference>
<protein>
    <submittedName>
        <fullName evidence="10">E3 ubiquitin-protein ligase DZIP3</fullName>
    </submittedName>
</protein>
<organism evidence="10 11">
    <name type="scientific">Elysia marginata</name>
    <dbReference type="NCBI Taxonomy" id="1093978"/>
    <lineage>
        <taxon>Eukaryota</taxon>
        <taxon>Metazoa</taxon>
        <taxon>Spiralia</taxon>
        <taxon>Lophotrochozoa</taxon>
        <taxon>Mollusca</taxon>
        <taxon>Gastropoda</taxon>
        <taxon>Heterobranchia</taxon>
        <taxon>Euthyneura</taxon>
        <taxon>Panpulmonata</taxon>
        <taxon>Sacoglossa</taxon>
        <taxon>Placobranchoidea</taxon>
        <taxon>Plakobranchidae</taxon>
        <taxon>Elysia</taxon>
    </lineage>
</organism>
<dbReference type="InterPro" id="IPR011029">
    <property type="entry name" value="DEATH-like_dom_sf"/>
</dbReference>
<evidence type="ECO:0000256" key="3">
    <source>
        <dbReference type="ARBA" id="ARBA00022588"/>
    </source>
</evidence>
<feature type="region of interest" description="Disordered" evidence="7">
    <location>
        <begin position="361"/>
        <end position="399"/>
    </location>
</feature>
<dbReference type="InterPro" id="IPR032675">
    <property type="entry name" value="LRR_dom_sf"/>
</dbReference>
<dbReference type="InterPro" id="IPR007111">
    <property type="entry name" value="NACHT_NTPase"/>
</dbReference>